<keyword evidence="4" id="KW-1185">Reference proteome</keyword>
<dbReference type="Pfam" id="PF18029">
    <property type="entry name" value="Glyoxalase_6"/>
    <property type="match status" value="1"/>
</dbReference>
<reference evidence="3 4" key="1">
    <citation type="submission" date="2018-02" db="EMBL/GenBank/DDBJ databases">
        <title>Solimicrobium silvestre gen. nov., sp. nov., isolated from alpine forest soil.</title>
        <authorList>
            <person name="Margesin R."/>
            <person name="Albuquerque L."/>
            <person name="Zhang D.-C."/>
            <person name="Froufe H.J.C."/>
            <person name="Severino R."/>
            <person name="Roxo I."/>
            <person name="Egas C."/>
            <person name="Da Costa M.S."/>
        </authorList>
    </citation>
    <scope>NUCLEOTIDE SEQUENCE [LARGE SCALE GENOMIC DNA]</scope>
    <source>
        <strain evidence="3 4">S20-91</strain>
    </source>
</reference>
<accession>A0A2S9H564</accession>
<feature type="signal peptide" evidence="1">
    <location>
        <begin position="1"/>
        <end position="23"/>
    </location>
</feature>
<gene>
    <name evidence="3" type="ORF">S2091_0330</name>
</gene>
<dbReference type="InterPro" id="IPR041581">
    <property type="entry name" value="Glyoxalase_6"/>
</dbReference>
<dbReference type="AlphaFoldDB" id="A0A2S9H564"/>
<feature type="chain" id="PRO_5015721026" evidence="1">
    <location>
        <begin position="24"/>
        <end position="162"/>
    </location>
</feature>
<sequence length="162" mass="17752">MKKIAISILFPALFLSLSGPSWSSDVTSESAPVETAGHITGVGGVFFKAKDPKALAAWYRDVLGMPLEVWGGAALRYDAPKHPSALIWNAFPASTKYFAPSTSQFMINYAVDDMDALISRLLAKGVTVLKRTDDDPNGRFAWILDPEDNKIELWEPKRTAPP</sequence>
<evidence type="ECO:0000256" key="1">
    <source>
        <dbReference type="SAM" id="SignalP"/>
    </source>
</evidence>
<keyword evidence="1" id="KW-0732">Signal</keyword>
<protein>
    <submittedName>
        <fullName evidence="3">Glyoxalase-like domain</fullName>
    </submittedName>
</protein>
<dbReference type="InterPro" id="IPR052164">
    <property type="entry name" value="Anthracycline_SecMetBiosynth"/>
</dbReference>
<proteinExistence type="predicted"/>
<dbReference type="InterPro" id="IPR029068">
    <property type="entry name" value="Glyas_Bleomycin-R_OHBP_Dase"/>
</dbReference>
<feature type="domain" description="VOC" evidence="2">
    <location>
        <begin position="41"/>
        <end position="156"/>
    </location>
</feature>
<dbReference type="PANTHER" id="PTHR33993">
    <property type="entry name" value="GLYOXALASE-RELATED"/>
    <property type="match status" value="1"/>
</dbReference>
<dbReference type="Gene3D" id="3.10.180.10">
    <property type="entry name" value="2,3-Dihydroxybiphenyl 1,2-Dioxygenase, domain 1"/>
    <property type="match status" value="1"/>
</dbReference>
<dbReference type="InterPro" id="IPR037523">
    <property type="entry name" value="VOC_core"/>
</dbReference>
<comment type="caution">
    <text evidence="3">The sequence shown here is derived from an EMBL/GenBank/DDBJ whole genome shotgun (WGS) entry which is preliminary data.</text>
</comment>
<dbReference type="SUPFAM" id="SSF54593">
    <property type="entry name" value="Glyoxalase/Bleomycin resistance protein/Dihydroxybiphenyl dioxygenase"/>
    <property type="match status" value="1"/>
</dbReference>
<organism evidence="3 4">
    <name type="scientific">Solimicrobium silvestre</name>
    <dbReference type="NCBI Taxonomy" id="2099400"/>
    <lineage>
        <taxon>Bacteria</taxon>
        <taxon>Pseudomonadati</taxon>
        <taxon>Pseudomonadota</taxon>
        <taxon>Betaproteobacteria</taxon>
        <taxon>Burkholderiales</taxon>
        <taxon>Oxalobacteraceae</taxon>
        <taxon>Solimicrobium</taxon>
    </lineage>
</organism>
<dbReference type="PROSITE" id="PS51819">
    <property type="entry name" value="VOC"/>
    <property type="match status" value="1"/>
</dbReference>
<dbReference type="PANTHER" id="PTHR33993:SF5">
    <property type="entry name" value="GLYOXALASE"/>
    <property type="match status" value="1"/>
</dbReference>
<name>A0A2S9H564_9BURK</name>
<dbReference type="EMBL" id="PUGF01000001">
    <property type="protein sequence ID" value="PRC95135.1"/>
    <property type="molecule type" value="Genomic_DNA"/>
</dbReference>
<evidence type="ECO:0000313" key="4">
    <source>
        <dbReference type="Proteomes" id="UP000237839"/>
    </source>
</evidence>
<evidence type="ECO:0000259" key="2">
    <source>
        <dbReference type="PROSITE" id="PS51819"/>
    </source>
</evidence>
<dbReference type="RefSeq" id="WP_243405272.1">
    <property type="nucleotide sequence ID" value="NZ_PUGF01000001.1"/>
</dbReference>
<evidence type="ECO:0000313" key="3">
    <source>
        <dbReference type="EMBL" id="PRC95135.1"/>
    </source>
</evidence>
<dbReference type="Proteomes" id="UP000237839">
    <property type="component" value="Unassembled WGS sequence"/>
</dbReference>